<dbReference type="RefSeq" id="WP_189024885.1">
    <property type="nucleotide sequence ID" value="NZ_BMKR01000008.1"/>
</dbReference>
<dbReference type="AlphaFoldDB" id="A0A917FEX6"/>
<name>A0A917FEX6_9BACL</name>
<feature type="region of interest" description="Disordered" evidence="2">
    <location>
        <begin position="149"/>
        <end position="172"/>
    </location>
</feature>
<evidence type="ECO:0000256" key="1">
    <source>
        <dbReference type="SAM" id="Coils"/>
    </source>
</evidence>
<reference evidence="3" key="2">
    <citation type="submission" date="2020-09" db="EMBL/GenBank/DDBJ databases">
        <authorList>
            <person name="Sun Q."/>
            <person name="Zhou Y."/>
        </authorList>
    </citation>
    <scope>NUCLEOTIDE SEQUENCE</scope>
    <source>
        <strain evidence="3">CGMCC 1.16134</strain>
    </source>
</reference>
<keyword evidence="4" id="KW-1185">Reference proteome</keyword>
<feature type="coiled-coil region" evidence="1">
    <location>
        <begin position="89"/>
        <end position="144"/>
    </location>
</feature>
<reference evidence="3" key="1">
    <citation type="journal article" date="2014" name="Int. J. Syst. Evol. Microbiol.">
        <title>Complete genome sequence of Corynebacterium casei LMG S-19264T (=DSM 44701T), isolated from a smear-ripened cheese.</title>
        <authorList>
            <consortium name="US DOE Joint Genome Institute (JGI-PGF)"/>
            <person name="Walter F."/>
            <person name="Albersmeier A."/>
            <person name="Kalinowski J."/>
            <person name="Ruckert C."/>
        </authorList>
    </citation>
    <scope>NUCLEOTIDE SEQUENCE</scope>
    <source>
        <strain evidence="3">CGMCC 1.16134</strain>
    </source>
</reference>
<dbReference type="Proteomes" id="UP000637643">
    <property type="component" value="Unassembled WGS sequence"/>
</dbReference>
<keyword evidence="1" id="KW-0175">Coiled coil</keyword>
<accession>A0A917FEX6</accession>
<evidence type="ECO:0000256" key="2">
    <source>
        <dbReference type="SAM" id="MobiDB-lite"/>
    </source>
</evidence>
<evidence type="ECO:0000313" key="4">
    <source>
        <dbReference type="Proteomes" id="UP000637643"/>
    </source>
</evidence>
<feature type="compositionally biased region" description="Low complexity" evidence="2">
    <location>
        <begin position="149"/>
        <end position="165"/>
    </location>
</feature>
<proteinExistence type="predicted"/>
<evidence type="ECO:0000313" key="3">
    <source>
        <dbReference type="EMBL" id="GGF77156.1"/>
    </source>
</evidence>
<gene>
    <name evidence="3" type="ORF">GCM10010912_22790</name>
</gene>
<protein>
    <submittedName>
        <fullName evidence="3">Uncharacterized protein</fullName>
    </submittedName>
</protein>
<sequence>MQIGMKIYFDKTTGNVILNTGEYVGRGYVETTEDQDFASYKELAQRIRETVGVVKLQYGQYSREFAQCDSYRVNPDNSTLEFTYPGPQVDPMRERVEALEAQNEQLAADLKDTQVALTDNYEELQAAKQEAADAQLALAELYELVIAGQAGQQPEAPTEPEQPAEGGDENNG</sequence>
<comment type="caution">
    <text evidence="3">The sequence shown here is derived from an EMBL/GenBank/DDBJ whole genome shotgun (WGS) entry which is preliminary data.</text>
</comment>
<dbReference type="EMBL" id="BMKR01000008">
    <property type="protein sequence ID" value="GGF77156.1"/>
    <property type="molecule type" value="Genomic_DNA"/>
</dbReference>
<organism evidence="3 4">
    <name type="scientific">Paenibacillus albidus</name>
    <dbReference type="NCBI Taxonomy" id="2041023"/>
    <lineage>
        <taxon>Bacteria</taxon>
        <taxon>Bacillati</taxon>
        <taxon>Bacillota</taxon>
        <taxon>Bacilli</taxon>
        <taxon>Bacillales</taxon>
        <taxon>Paenibacillaceae</taxon>
        <taxon>Paenibacillus</taxon>
    </lineage>
</organism>